<dbReference type="PANTHER" id="PTHR10947">
    <property type="entry name" value="PHENYLALANYL-TRNA SYNTHETASE BETA CHAIN AND LEUCINE-RICH REPEAT-CONTAINING PROTEIN 47"/>
    <property type="match status" value="1"/>
</dbReference>
<dbReference type="PROSITE" id="PS51447">
    <property type="entry name" value="FDX_ACB"/>
    <property type="match status" value="1"/>
</dbReference>
<evidence type="ECO:0000256" key="4">
    <source>
        <dbReference type="ARBA" id="ARBA00022490"/>
    </source>
</evidence>
<keyword evidence="4 15" id="KW-0963">Cytoplasm</keyword>
<evidence type="ECO:0000313" key="21">
    <source>
        <dbReference type="Proteomes" id="UP001418796"/>
    </source>
</evidence>
<dbReference type="Gene3D" id="3.50.40.10">
    <property type="entry name" value="Phenylalanyl-trna Synthetase, Chain B, domain 3"/>
    <property type="match status" value="1"/>
</dbReference>
<feature type="binding site" evidence="15">
    <location>
        <position position="471"/>
    </location>
    <ligand>
        <name>Mg(2+)</name>
        <dbReference type="ChEBI" id="CHEBI:18420"/>
        <note>shared with alpha subunit</note>
    </ligand>
</feature>
<evidence type="ECO:0000256" key="13">
    <source>
        <dbReference type="ARBA" id="ARBA00023146"/>
    </source>
</evidence>
<keyword evidence="12 15" id="KW-0648">Protein biosynthesis</keyword>
<dbReference type="NCBIfam" id="TIGR00472">
    <property type="entry name" value="pheT_bact"/>
    <property type="match status" value="1"/>
</dbReference>
<evidence type="ECO:0000259" key="18">
    <source>
        <dbReference type="PROSITE" id="PS51447"/>
    </source>
</evidence>
<dbReference type="Pfam" id="PF03483">
    <property type="entry name" value="B3_4"/>
    <property type="match status" value="1"/>
</dbReference>
<dbReference type="Pfam" id="PF03484">
    <property type="entry name" value="B5"/>
    <property type="match status" value="1"/>
</dbReference>
<dbReference type="SUPFAM" id="SSF54991">
    <property type="entry name" value="Anticodon-binding domain of PheRS"/>
    <property type="match status" value="1"/>
</dbReference>
<comment type="catalytic activity">
    <reaction evidence="14 15">
        <text>tRNA(Phe) + L-phenylalanine + ATP = L-phenylalanyl-tRNA(Phe) + AMP + diphosphate + H(+)</text>
        <dbReference type="Rhea" id="RHEA:19413"/>
        <dbReference type="Rhea" id="RHEA-COMP:9668"/>
        <dbReference type="Rhea" id="RHEA-COMP:9699"/>
        <dbReference type="ChEBI" id="CHEBI:15378"/>
        <dbReference type="ChEBI" id="CHEBI:30616"/>
        <dbReference type="ChEBI" id="CHEBI:33019"/>
        <dbReference type="ChEBI" id="CHEBI:58095"/>
        <dbReference type="ChEBI" id="CHEBI:78442"/>
        <dbReference type="ChEBI" id="CHEBI:78531"/>
        <dbReference type="ChEBI" id="CHEBI:456215"/>
        <dbReference type="EC" id="6.1.1.20"/>
    </reaction>
</comment>
<evidence type="ECO:0000256" key="10">
    <source>
        <dbReference type="ARBA" id="ARBA00022842"/>
    </source>
</evidence>
<keyword evidence="10 15" id="KW-0460">Magnesium</keyword>
<evidence type="ECO:0000256" key="2">
    <source>
        <dbReference type="ARBA" id="ARBA00008653"/>
    </source>
</evidence>
<evidence type="ECO:0000256" key="11">
    <source>
        <dbReference type="ARBA" id="ARBA00022884"/>
    </source>
</evidence>
<evidence type="ECO:0000256" key="7">
    <source>
        <dbReference type="ARBA" id="ARBA00022723"/>
    </source>
</evidence>
<gene>
    <name evidence="15 20" type="primary">pheT</name>
    <name evidence="20" type="ORF">MKY91_14455</name>
</gene>
<dbReference type="GO" id="GO:0004826">
    <property type="term" value="F:phenylalanine-tRNA ligase activity"/>
    <property type="evidence" value="ECO:0007669"/>
    <property type="project" value="UniProtKB-EC"/>
</dbReference>
<dbReference type="CDD" id="cd02796">
    <property type="entry name" value="tRNA_bind_bactPheRS"/>
    <property type="match status" value="1"/>
</dbReference>
<dbReference type="SUPFAM" id="SSF55681">
    <property type="entry name" value="Class II aaRS and biotin synthetases"/>
    <property type="match status" value="1"/>
</dbReference>
<dbReference type="InterPro" id="IPR004532">
    <property type="entry name" value="Phe-tRNA-ligase_IIc_bsu_bact"/>
</dbReference>
<evidence type="ECO:0000256" key="14">
    <source>
        <dbReference type="ARBA" id="ARBA00049255"/>
    </source>
</evidence>
<evidence type="ECO:0000256" key="12">
    <source>
        <dbReference type="ARBA" id="ARBA00022917"/>
    </source>
</evidence>
<comment type="caution">
    <text evidence="20">The sequence shown here is derived from an EMBL/GenBank/DDBJ whole genome shotgun (WGS) entry which is preliminary data.</text>
</comment>
<feature type="domain" description="FDX-ACB" evidence="18">
    <location>
        <begin position="712"/>
        <end position="805"/>
    </location>
</feature>
<dbReference type="InterPro" id="IPR012340">
    <property type="entry name" value="NA-bd_OB-fold"/>
</dbReference>
<dbReference type="SUPFAM" id="SSF46955">
    <property type="entry name" value="Putative DNA-binding domain"/>
    <property type="match status" value="1"/>
</dbReference>
<keyword evidence="9 15" id="KW-0067">ATP-binding</keyword>
<dbReference type="InterPro" id="IPR041616">
    <property type="entry name" value="PheRS_beta_core"/>
</dbReference>
<dbReference type="InterPro" id="IPR045864">
    <property type="entry name" value="aa-tRNA-synth_II/BPL/LPL"/>
</dbReference>
<dbReference type="NCBIfam" id="NF045760">
    <property type="entry name" value="YtpR"/>
    <property type="match status" value="1"/>
</dbReference>
<comment type="similarity">
    <text evidence="2 15">Belongs to the phenylalanyl-tRNA synthetase beta subunit family. Type 1 subfamily.</text>
</comment>
<dbReference type="Pfam" id="PF03147">
    <property type="entry name" value="FDX-ACB"/>
    <property type="match status" value="1"/>
</dbReference>
<dbReference type="EMBL" id="JBCITK010000001">
    <property type="protein sequence ID" value="MEN0644349.1"/>
    <property type="molecule type" value="Genomic_DNA"/>
</dbReference>
<dbReference type="Pfam" id="PF01588">
    <property type="entry name" value="tRNA_bind"/>
    <property type="match status" value="1"/>
</dbReference>
<evidence type="ECO:0000256" key="15">
    <source>
        <dbReference type="HAMAP-Rule" id="MF_00283"/>
    </source>
</evidence>
<keyword evidence="8 15" id="KW-0547">Nucleotide-binding</keyword>
<accession>A0ABU9VKI2</accession>
<dbReference type="Gene3D" id="3.30.930.10">
    <property type="entry name" value="Bira Bifunctional Protein, Domain 2"/>
    <property type="match status" value="1"/>
</dbReference>
<dbReference type="PROSITE" id="PS51483">
    <property type="entry name" value="B5"/>
    <property type="match status" value="1"/>
</dbReference>
<keyword evidence="21" id="KW-1185">Reference proteome</keyword>
<evidence type="ECO:0000256" key="6">
    <source>
        <dbReference type="ARBA" id="ARBA00022598"/>
    </source>
</evidence>
<dbReference type="Gene3D" id="3.30.56.10">
    <property type="match status" value="2"/>
</dbReference>
<proteinExistence type="inferred from homology"/>
<name>A0ABU9VKI2_9BACI</name>
<dbReference type="PANTHER" id="PTHR10947:SF0">
    <property type="entry name" value="PHENYLALANINE--TRNA LIGASE BETA SUBUNIT"/>
    <property type="match status" value="1"/>
</dbReference>
<dbReference type="RefSeq" id="WP_343131063.1">
    <property type="nucleotide sequence ID" value="NZ_JBCITK010000001.1"/>
</dbReference>
<keyword evidence="6 15" id="KW-0436">Ligase</keyword>
<keyword evidence="11 16" id="KW-0694">RNA-binding</keyword>
<feature type="domain" description="TRNA-binding" evidence="17">
    <location>
        <begin position="40"/>
        <end position="155"/>
    </location>
</feature>
<feature type="binding site" evidence="15">
    <location>
        <position position="462"/>
    </location>
    <ligand>
        <name>Mg(2+)</name>
        <dbReference type="ChEBI" id="CHEBI:18420"/>
        <note>shared with alpha subunit</note>
    </ligand>
</feature>
<dbReference type="SUPFAM" id="SSF50249">
    <property type="entry name" value="Nucleic acid-binding proteins"/>
    <property type="match status" value="1"/>
</dbReference>
<dbReference type="PROSITE" id="PS50886">
    <property type="entry name" value="TRBD"/>
    <property type="match status" value="1"/>
</dbReference>
<dbReference type="InterPro" id="IPR005147">
    <property type="entry name" value="tRNA_synthase_B5-dom"/>
</dbReference>
<feature type="domain" description="B5" evidence="19">
    <location>
        <begin position="409"/>
        <end position="484"/>
    </location>
</feature>
<dbReference type="SMART" id="SM00874">
    <property type="entry name" value="B5"/>
    <property type="match status" value="1"/>
</dbReference>
<dbReference type="InterPro" id="IPR005121">
    <property type="entry name" value="Fdx_antiC-bd"/>
</dbReference>
<dbReference type="SUPFAM" id="SSF56037">
    <property type="entry name" value="PheT/TilS domain"/>
    <property type="match status" value="1"/>
</dbReference>
<organism evidence="20 21">
    <name type="scientific">Alkalicoccobacillus gibsonii</name>
    <dbReference type="NCBI Taxonomy" id="79881"/>
    <lineage>
        <taxon>Bacteria</taxon>
        <taxon>Bacillati</taxon>
        <taxon>Bacillota</taxon>
        <taxon>Bacilli</taxon>
        <taxon>Bacillales</taxon>
        <taxon>Bacillaceae</taxon>
        <taxon>Alkalicoccobacillus</taxon>
    </lineage>
</organism>
<dbReference type="SMART" id="SM00873">
    <property type="entry name" value="B3_4"/>
    <property type="match status" value="1"/>
</dbReference>
<dbReference type="Gene3D" id="3.30.70.380">
    <property type="entry name" value="Ferrodoxin-fold anticodon-binding domain"/>
    <property type="match status" value="1"/>
</dbReference>
<dbReference type="InterPro" id="IPR033714">
    <property type="entry name" value="tRNA_bind_bactPheRS"/>
</dbReference>
<keyword evidence="7 15" id="KW-0479">Metal-binding</keyword>
<evidence type="ECO:0000256" key="9">
    <source>
        <dbReference type="ARBA" id="ARBA00022840"/>
    </source>
</evidence>
<sequence length="806" mass="88758">MLVSYNWLKQYVDINEITAADIAEKMTRGGVEIDFVHHLNQGASSIVVGYVQSCTQHPDADKLSICQVDIGEEETVQIICGAANIAEGQTVVVAKVGARLPGDLKIKKAKLRGELSQGMICSLQELGIDSNVIAKDVAEGIYVFSEAIVPGTDALDALNLSDDVLELDLTPNRSDCLHMLGVAYEVAALYGKEVTLPEETVDVDSASASDLISVEVENKEETSYYEAVVIKDVKVGASPQWLQNRLMAAGIRPINNVVDVTNYVLLEYGQPLHAFDYDKLNSNEILVRRAKDGEELVTLDGQTRSLTGENLVITDGEKPVALAGVMGGKSTEVDHTTTTVLLEAAVFHSSLIRQSSRTAGVRSDSSARFEKGVNPERTPHAAKRAAKLIHELASGSILSDAAVVDTRTITEPKIELNLKKMNQRLGMDLTSEETAAIFKQLSFQFEQTNEGFILTAPMRRPDLQIQEDLYEEVARIYGYDNIPATLPEGTTSQGSLTPFQAKRRRVASYFEGVGLSQVLTYSLTSPAKANAYKRDDQTLIQLSMPMSEERSTMRTSLLPHLYDVLSYNVNRKNANMHVYEIGSIFRSNEETLTTQPSEHEYVAGALTGVWQENTWQGEKKVVDFFVVKGIIEGLVAELGLEEIISYQPATRPHLHPGRTAEVIMKGTVVGYLGQLHPTVQRDSDLRETYVFELDLQALLQTEVSLIQYKPLPRFPSIVRDIALVVNQDQTAGEILRTIQGAGGSLLTSVQLFDHYEGEHLEEGKKSLAFSLTYLDPEKTLTDAEVEEVHQTILQKLESDAGATLRQ</sequence>
<protein>
    <recommendedName>
        <fullName evidence="15">Phenylalanine--tRNA ligase beta subunit</fullName>
        <ecNumber evidence="15">6.1.1.20</ecNumber>
    </recommendedName>
    <alternativeName>
        <fullName evidence="15">Phenylalanyl-tRNA synthetase beta subunit</fullName>
        <shortName evidence="15">PheRS</shortName>
    </alternativeName>
</protein>
<comment type="cofactor">
    <cofactor evidence="15">
        <name>Mg(2+)</name>
        <dbReference type="ChEBI" id="CHEBI:18420"/>
    </cofactor>
    <text evidence="15">Binds 2 magnesium ions per tetramer.</text>
</comment>
<dbReference type="EC" id="6.1.1.20" evidence="15"/>
<dbReference type="SMART" id="SM00896">
    <property type="entry name" value="FDX-ACB"/>
    <property type="match status" value="1"/>
</dbReference>
<evidence type="ECO:0000313" key="20">
    <source>
        <dbReference type="EMBL" id="MEN0644349.1"/>
    </source>
</evidence>
<evidence type="ECO:0000256" key="5">
    <source>
        <dbReference type="ARBA" id="ARBA00022555"/>
    </source>
</evidence>
<feature type="binding site" evidence="15">
    <location>
        <position position="472"/>
    </location>
    <ligand>
        <name>Mg(2+)</name>
        <dbReference type="ChEBI" id="CHEBI:18420"/>
        <note>shared with alpha subunit</note>
    </ligand>
</feature>
<dbReference type="InterPro" id="IPR020825">
    <property type="entry name" value="Phe-tRNA_synthase-like_B3/B4"/>
</dbReference>
<dbReference type="InterPro" id="IPR045060">
    <property type="entry name" value="Phe-tRNA-ligase_IIc_bsu"/>
</dbReference>
<dbReference type="Gene3D" id="2.40.50.140">
    <property type="entry name" value="Nucleic acid-binding proteins"/>
    <property type="match status" value="1"/>
</dbReference>
<dbReference type="Pfam" id="PF17759">
    <property type="entry name" value="tRNA_synthFbeta"/>
    <property type="match status" value="1"/>
</dbReference>
<evidence type="ECO:0000256" key="3">
    <source>
        <dbReference type="ARBA" id="ARBA00011209"/>
    </source>
</evidence>
<keyword evidence="5 16" id="KW-0820">tRNA-binding</keyword>
<dbReference type="InterPro" id="IPR002547">
    <property type="entry name" value="tRNA-bd_dom"/>
</dbReference>
<dbReference type="InterPro" id="IPR036690">
    <property type="entry name" value="Fdx_antiC-bd_sf"/>
</dbReference>
<evidence type="ECO:0000256" key="1">
    <source>
        <dbReference type="ARBA" id="ARBA00004496"/>
    </source>
</evidence>
<keyword evidence="13 15" id="KW-0030">Aminoacyl-tRNA synthetase</keyword>
<comment type="subcellular location">
    <subcellularLocation>
        <location evidence="1 15">Cytoplasm</location>
    </subcellularLocation>
</comment>
<evidence type="ECO:0000256" key="16">
    <source>
        <dbReference type="PROSITE-ProRule" id="PRU00209"/>
    </source>
</evidence>
<reference evidence="20 21" key="1">
    <citation type="submission" date="2024-03" db="EMBL/GenBank/DDBJ databases">
        <title>Bacilli Hybrid Assemblies.</title>
        <authorList>
            <person name="Kovac J."/>
        </authorList>
    </citation>
    <scope>NUCLEOTIDE SEQUENCE [LARGE SCALE GENOMIC DNA]</scope>
    <source>
        <strain evidence="20 21">FSL R7-0666</strain>
    </source>
</reference>
<dbReference type="InterPro" id="IPR005146">
    <property type="entry name" value="B3/B4_tRNA-bd"/>
</dbReference>
<evidence type="ECO:0000259" key="17">
    <source>
        <dbReference type="PROSITE" id="PS50886"/>
    </source>
</evidence>
<dbReference type="HAMAP" id="MF_00283">
    <property type="entry name" value="Phe_tRNA_synth_beta1"/>
    <property type="match status" value="1"/>
</dbReference>
<comment type="subunit">
    <text evidence="3 15">Tetramer of two alpha and two beta subunits.</text>
</comment>
<evidence type="ECO:0000256" key="8">
    <source>
        <dbReference type="ARBA" id="ARBA00022741"/>
    </source>
</evidence>
<evidence type="ECO:0000259" key="19">
    <source>
        <dbReference type="PROSITE" id="PS51483"/>
    </source>
</evidence>
<dbReference type="CDD" id="cd00769">
    <property type="entry name" value="PheRS_beta_core"/>
    <property type="match status" value="1"/>
</dbReference>
<feature type="binding site" evidence="15">
    <location>
        <position position="468"/>
    </location>
    <ligand>
        <name>Mg(2+)</name>
        <dbReference type="ChEBI" id="CHEBI:18420"/>
        <note>shared with alpha subunit</note>
    </ligand>
</feature>
<dbReference type="InterPro" id="IPR009061">
    <property type="entry name" value="DNA-bd_dom_put_sf"/>
</dbReference>
<dbReference type="Proteomes" id="UP001418796">
    <property type="component" value="Unassembled WGS sequence"/>
</dbReference>